<dbReference type="eggNOG" id="COG0332">
    <property type="taxonomic scope" value="Bacteria"/>
</dbReference>
<dbReference type="PATRIC" id="fig|2754.20.peg.2479"/>
<comment type="caution">
    <text evidence="5">The sequence shown here is derived from an EMBL/GenBank/DDBJ whole genome shotgun (WGS) entry which is preliminary data.</text>
</comment>
<evidence type="ECO:0000313" key="6">
    <source>
        <dbReference type="Proteomes" id="UP000027665"/>
    </source>
</evidence>
<feature type="domain" description="Beta-ketoacyl-[acyl-carrier-protein] synthase III C-terminal" evidence="3">
    <location>
        <begin position="244"/>
        <end position="327"/>
    </location>
</feature>
<evidence type="ECO:0008006" key="7">
    <source>
        <dbReference type="Google" id="ProtNLM"/>
    </source>
</evidence>
<dbReference type="AlphaFoldDB" id="A0A073IRG6"/>
<dbReference type="SUPFAM" id="SSF53901">
    <property type="entry name" value="Thiolase-like"/>
    <property type="match status" value="1"/>
</dbReference>
<evidence type="ECO:0000259" key="3">
    <source>
        <dbReference type="Pfam" id="PF08541"/>
    </source>
</evidence>
<dbReference type="Gene3D" id="3.40.47.10">
    <property type="match status" value="1"/>
</dbReference>
<evidence type="ECO:0000256" key="2">
    <source>
        <dbReference type="ARBA" id="ARBA00023315"/>
    </source>
</evidence>
<dbReference type="PANTHER" id="PTHR34069:SF3">
    <property type="entry name" value="ACYL-COA:ACYL-COA ALKYLTRANSFERASE"/>
    <property type="match status" value="1"/>
</dbReference>
<gene>
    <name evidence="5" type="ORF">EH55_05285</name>
</gene>
<dbReference type="Pfam" id="PF08541">
    <property type="entry name" value="ACP_syn_III_C"/>
    <property type="match status" value="1"/>
</dbReference>
<dbReference type="Proteomes" id="UP000027665">
    <property type="component" value="Unassembled WGS sequence"/>
</dbReference>
<protein>
    <recommendedName>
        <fullName evidence="7">3-oxoacyl-ACP synthase</fullName>
    </recommendedName>
</protein>
<reference evidence="5 6" key="1">
    <citation type="submission" date="2014-04" db="EMBL/GenBank/DDBJ databases">
        <title>Draft Genome Sequence of Synergistes jonesii.</title>
        <authorList>
            <person name="Coil D.A."/>
            <person name="Eisen J.A."/>
            <person name="Holland-Moritz H.E."/>
        </authorList>
    </citation>
    <scope>NUCLEOTIDE SEQUENCE [LARGE SCALE GENOMIC DNA]</scope>
    <source>
        <strain evidence="5 6">78-1</strain>
    </source>
</reference>
<dbReference type="GO" id="GO:0004315">
    <property type="term" value="F:3-oxoacyl-[acyl-carrier-protein] synthase activity"/>
    <property type="evidence" value="ECO:0007669"/>
    <property type="project" value="InterPro"/>
</dbReference>
<organism evidence="5 6">
    <name type="scientific">Synergistes jonesii</name>
    <dbReference type="NCBI Taxonomy" id="2754"/>
    <lineage>
        <taxon>Bacteria</taxon>
        <taxon>Thermotogati</taxon>
        <taxon>Synergistota</taxon>
        <taxon>Synergistia</taxon>
        <taxon>Synergistales</taxon>
        <taxon>Synergistaceae</taxon>
        <taxon>Synergistes</taxon>
    </lineage>
</organism>
<dbReference type="InterPro" id="IPR013747">
    <property type="entry name" value="ACP_syn_III_C"/>
</dbReference>
<keyword evidence="2" id="KW-0012">Acyltransferase</keyword>
<feature type="domain" description="Beta-ketoacyl-[acyl-carrier-protein] synthase III N-terminal" evidence="4">
    <location>
        <begin position="114"/>
        <end position="196"/>
    </location>
</feature>
<dbReference type="GO" id="GO:0006633">
    <property type="term" value="P:fatty acid biosynthetic process"/>
    <property type="evidence" value="ECO:0007669"/>
    <property type="project" value="InterPro"/>
</dbReference>
<dbReference type="STRING" id="2754.EH55_05285"/>
<proteinExistence type="predicted"/>
<evidence type="ECO:0000313" key="5">
    <source>
        <dbReference type="EMBL" id="KEJ92150.1"/>
    </source>
</evidence>
<evidence type="ECO:0000256" key="1">
    <source>
        <dbReference type="ARBA" id="ARBA00022679"/>
    </source>
</evidence>
<dbReference type="InterPro" id="IPR013751">
    <property type="entry name" value="ACP_syn_III_N"/>
</dbReference>
<dbReference type="CDD" id="cd00830">
    <property type="entry name" value="KAS_III"/>
    <property type="match status" value="1"/>
</dbReference>
<evidence type="ECO:0000259" key="4">
    <source>
        <dbReference type="Pfam" id="PF08545"/>
    </source>
</evidence>
<dbReference type="Pfam" id="PF08545">
    <property type="entry name" value="ACP_syn_III"/>
    <property type="match status" value="1"/>
</dbReference>
<dbReference type="PANTHER" id="PTHR34069">
    <property type="entry name" value="3-OXOACYL-[ACYL-CARRIER-PROTEIN] SYNTHASE 3"/>
    <property type="match status" value="1"/>
</dbReference>
<dbReference type="GO" id="GO:0044550">
    <property type="term" value="P:secondary metabolite biosynthetic process"/>
    <property type="evidence" value="ECO:0007669"/>
    <property type="project" value="TreeGrafter"/>
</dbReference>
<keyword evidence="6" id="KW-1185">Reference proteome</keyword>
<dbReference type="InterPro" id="IPR016039">
    <property type="entry name" value="Thiolase-like"/>
</dbReference>
<dbReference type="EMBL" id="JMKI01000034">
    <property type="protein sequence ID" value="KEJ92150.1"/>
    <property type="molecule type" value="Genomic_DNA"/>
</dbReference>
<name>A0A073IRG6_9BACT</name>
<keyword evidence="1" id="KW-0808">Transferase</keyword>
<sequence>MIKSVFNDIRISAMETAVSTIWEDVDRFKPLMGESTVQKFKKSTGVLGQYVSPEKQTTSDLACAAARKILEEKCIDPNKIGALVFVTQTPDYAKPATACVLQFRLGLPIDSIAFDVNLGCSGFVNGINIAASLMQSSKLKYALLLLGDTAYRDQILNTLYPKDDSGKMLFGDAAVAVLMESNKNAEPISCAYRTDGSRFKSIIHVNSHQRHLKWKEYGSLMDGVGVFNFTINDVPEMIKEFMMDAGTTPDDYDCLVLHQANLYVMKQVAKRTGFPMEKMLVSIDEFANTSSASIPTALTKYYGKEAGNRIIRPLMCGFGVGLSWGIVDAKINVSDILPLLQTDESFDDGLVSPSEKEN</sequence>
<accession>A0A073IRG6</accession>